<evidence type="ECO:0000259" key="5">
    <source>
        <dbReference type="PROSITE" id="PS51898"/>
    </source>
</evidence>
<sequence>MYQKLVKGLAIYRQNHTNSIYVRFRVDGKEIKRSLKTSDLDDAISKAWALKFEYEGMIKAGLEIVPVQRHTVEKACHSVITQLKEKKPFRNTYNDYIYLFNSFIIPFFKNKSIEELTTKNIRLYFDGLELSQTRKTMNKTCFTHLFYYLEEEELLKKKDFPSFPKDIKTTQKQIGIDFKESELKSIREFTESENWLEQKNINFKTREYRFIFPHVFNFLLETGIRTGEEMNNIRYSDLTKHNKSFYVKIRKGKTKEHSQRESILSRKAINSLIAITQITKNLDLTVDKLLTVKDGFIFESSFEKIADWCKLFDQIIKKMIEQNIIKTKYTLYSCRHTYITKQLLNGVDMLVIAKQVGNSLETIQNHYDHSLLKDNKNVRALTKGREAVRF</sequence>
<dbReference type="PANTHER" id="PTHR30349">
    <property type="entry name" value="PHAGE INTEGRASE-RELATED"/>
    <property type="match status" value="1"/>
</dbReference>
<organism evidence="6 7">
    <name type="scientific">Photobacterium profundum 3TCK</name>
    <dbReference type="NCBI Taxonomy" id="314280"/>
    <lineage>
        <taxon>Bacteria</taxon>
        <taxon>Pseudomonadati</taxon>
        <taxon>Pseudomonadota</taxon>
        <taxon>Gammaproteobacteria</taxon>
        <taxon>Vibrionales</taxon>
        <taxon>Vibrionaceae</taxon>
        <taxon>Photobacterium</taxon>
    </lineage>
</organism>
<dbReference type="InterPro" id="IPR002104">
    <property type="entry name" value="Integrase_catalytic"/>
</dbReference>
<dbReference type="Gene3D" id="1.10.150.130">
    <property type="match status" value="1"/>
</dbReference>
<accession>Q1Z4Z3</accession>
<dbReference type="InterPro" id="IPR011010">
    <property type="entry name" value="DNA_brk_join_enz"/>
</dbReference>
<feature type="domain" description="Tyr recombinase" evidence="5">
    <location>
        <begin position="185"/>
        <end position="380"/>
    </location>
</feature>
<dbReference type="PANTHER" id="PTHR30349:SF41">
    <property type="entry name" value="INTEGRASE_RECOMBINASE PROTEIN MJ0367-RELATED"/>
    <property type="match status" value="1"/>
</dbReference>
<evidence type="ECO:0000313" key="7">
    <source>
        <dbReference type="Proteomes" id="UP000003789"/>
    </source>
</evidence>
<dbReference type="InterPro" id="IPR050090">
    <property type="entry name" value="Tyrosine_recombinase_XerCD"/>
</dbReference>
<dbReference type="OrthoDB" id="102994at2"/>
<dbReference type="GO" id="GO:0003677">
    <property type="term" value="F:DNA binding"/>
    <property type="evidence" value="ECO:0007669"/>
    <property type="project" value="UniProtKB-KW"/>
</dbReference>
<dbReference type="InterPro" id="IPR010998">
    <property type="entry name" value="Integrase_recombinase_N"/>
</dbReference>
<proteinExistence type="inferred from homology"/>
<evidence type="ECO:0000256" key="3">
    <source>
        <dbReference type="ARBA" id="ARBA00023125"/>
    </source>
</evidence>
<name>Q1Z4Z3_9GAMM</name>
<keyword evidence="4" id="KW-0233">DNA recombination</keyword>
<dbReference type="SUPFAM" id="SSF56349">
    <property type="entry name" value="DNA breaking-rejoining enzymes"/>
    <property type="match status" value="1"/>
</dbReference>
<dbReference type="Proteomes" id="UP000003789">
    <property type="component" value="Unassembled WGS sequence"/>
</dbReference>
<evidence type="ECO:0000313" key="6">
    <source>
        <dbReference type="EMBL" id="EAS43478.1"/>
    </source>
</evidence>
<evidence type="ECO:0000256" key="1">
    <source>
        <dbReference type="ARBA" id="ARBA00008857"/>
    </source>
</evidence>
<dbReference type="RefSeq" id="WP_006228288.1">
    <property type="nucleotide sequence ID" value="NZ_AAPH01000010.1"/>
</dbReference>
<gene>
    <name evidence="6" type="ORF">P3TCK_01439</name>
</gene>
<dbReference type="GO" id="GO:0015074">
    <property type="term" value="P:DNA integration"/>
    <property type="evidence" value="ECO:0007669"/>
    <property type="project" value="UniProtKB-KW"/>
</dbReference>
<dbReference type="EMBL" id="AAPH01000010">
    <property type="protein sequence ID" value="EAS43478.1"/>
    <property type="molecule type" value="Genomic_DNA"/>
</dbReference>
<protein>
    <submittedName>
        <fullName evidence="6">Site-specific recombinase, phage integrase family protein</fullName>
    </submittedName>
</protein>
<reference evidence="6 7" key="1">
    <citation type="submission" date="2006-03" db="EMBL/GenBank/DDBJ databases">
        <authorList>
            <person name="Bartlett D.H."/>
            <person name="Valle G."/>
            <person name="Lauro F.M."/>
            <person name="Vezzi A."/>
            <person name="Simonato F."/>
            <person name="Eloe E."/>
            <person name="Vitulo N."/>
            <person name="Stratton T.K."/>
            <person name="D'angelo M."/>
            <person name="Ferriera S."/>
            <person name="Johnson J."/>
            <person name="Kravitz S."/>
            <person name="Beeson K."/>
            <person name="Sutton G."/>
            <person name="Rogers Y."/>
            <person name="Friedman R."/>
            <person name="Frazier M."/>
            <person name="Venter J.C."/>
        </authorList>
    </citation>
    <scope>NUCLEOTIDE SEQUENCE [LARGE SCALE GENOMIC DNA]</scope>
    <source>
        <strain evidence="6 7">3TCK</strain>
    </source>
</reference>
<dbReference type="PROSITE" id="PS51898">
    <property type="entry name" value="TYR_RECOMBINASE"/>
    <property type="match status" value="1"/>
</dbReference>
<dbReference type="InterPro" id="IPR013762">
    <property type="entry name" value="Integrase-like_cat_sf"/>
</dbReference>
<dbReference type="CDD" id="cd00397">
    <property type="entry name" value="DNA_BRE_C"/>
    <property type="match status" value="1"/>
</dbReference>
<keyword evidence="3" id="KW-0238">DNA-binding</keyword>
<comment type="similarity">
    <text evidence="1">Belongs to the 'phage' integrase family.</text>
</comment>
<evidence type="ECO:0000256" key="4">
    <source>
        <dbReference type="ARBA" id="ARBA00023172"/>
    </source>
</evidence>
<dbReference type="AlphaFoldDB" id="Q1Z4Z3"/>
<dbReference type="Gene3D" id="1.10.443.10">
    <property type="entry name" value="Intergrase catalytic core"/>
    <property type="match status" value="1"/>
</dbReference>
<keyword evidence="2" id="KW-0229">DNA integration</keyword>
<dbReference type="GO" id="GO:0006310">
    <property type="term" value="P:DNA recombination"/>
    <property type="evidence" value="ECO:0007669"/>
    <property type="project" value="UniProtKB-KW"/>
</dbReference>
<comment type="caution">
    <text evidence="6">The sequence shown here is derived from an EMBL/GenBank/DDBJ whole genome shotgun (WGS) entry which is preliminary data.</text>
</comment>
<evidence type="ECO:0000256" key="2">
    <source>
        <dbReference type="ARBA" id="ARBA00022908"/>
    </source>
</evidence>
<dbReference type="HOGENOM" id="CLU_045967_0_0_6"/>
<dbReference type="Pfam" id="PF00589">
    <property type="entry name" value="Phage_integrase"/>
    <property type="match status" value="1"/>
</dbReference>